<dbReference type="Pfam" id="PF00533">
    <property type="entry name" value="BRCT"/>
    <property type="match status" value="1"/>
</dbReference>
<dbReference type="Gene3D" id="3.40.50.10190">
    <property type="entry name" value="BRCT domain"/>
    <property type="match status" value="1"/>
</dbReference>
<evidence type="ECO:0000259" key="2">
    <source>
        <dbReference type="PROSITE" id="PS50172"/>
    </source>
</evidence>
<dbReference type="Proteomes" id="UP001628156">
    <property type="component" value="Unassembled WGS sequence"/>
</dbReference>
<feature type="coiled-coil region" evidence="1">
    <location>
        <begin position="34"/>
        <end position="113"/>
    </location>
</feature>
<dbReference type="PROSITE" id="PS50172">
    <property type="entry name" value="BRCT"/>
    <property type="match status" value="1"/>
</dbReference>
<name>A0ABQ0DQG4_9EUKA</name>
<keyword evidence="1" id="KW-0175">Coiled coil</keyword>
<dbReference type="EMBL" id="BAAFRS010000241">
    <property type="protein sequence ID" value="GAB1225089.1"/>
    <property type="molecule type" value="Genomic_DNA"/>
</dbReference>
<comment type="caution">
    <text evidence="3">The sequence shown here is derived from an EMBL/GenBank/DDBJ whole genome shotgun (WGS) entry which is preliminary data.</text>
</comment>
<keyword evidence="4" id="KW-1185">Reference proteome</keyword>
<evidence type="ECO:0000313" key="3">
    <source>
        <dbReference type="EMBL" id="GAB1225089.1"/>
    </source>
</evidence>
<accession>A0ABQ0DQG4</accession>
<organism evidence="3 4">
    <name type="scientific">Entamoeba nuttalli</name>
    <dbReference type="NCBI Taxonomy" id="412467"/>
    <lineage>
        <taxon>Eukaryota</taxon>
        <taxon>Amoebozoa</taxon>
        <taxon>Evosea</taxon>
        <taxon>Archamoebae</taxon>
        <taxon>Mastigamoebida</taxon>
        <taxon>Entamoebidae</taxon>
        <taxon>Entamoeba</taxon>
    </lineage>
</organism>
<gene>
    <name evidence="3" type="ORF">ENUP19_0241G0024</name>
</gene>
<proteinExistence type="predicted"/>
<dbReference type="InterPro" id="IPR001357">
    <property type="entry name" value="BRCT_dom"/>
</dbReference>
<evidence type="ECO:0000256" key="1">
    <source>
        <dbReference type="SAM" id="Coils"/>
    </source>
</evidence>
<protein>
    <recommendedName>
        <fullName evidence="2">BRCT domain-containing protein</fullName>
    </recommendedName>
</protein>
<dbReference type="InterPro" id="IPR036420">
    <property type="entry name" value="BRCT_dom_sf"/>
</dbReference>
<sequence>MERNSFQSTQAFIDALVQANKEMDDNMQQMTPVLQGLMDKISILTKENDELRNVLQQTIDKLDEVKKEHEVVEKKEENVHQIKEENVLLKREKEENEALIRQLRQQIYLLEQTHTNQLDDLRTQIKHRDQQIDIFQKERDNIVNEIVMARQQISILLKQLETAQNEITTQRYMEEYNKKLDDMNYKFEEMKKSIEKVNCQINERKSVIETSYIDTISINEPIKEEETNNKEEFILSENELKTSPVRLALFKQPDFLNSPKVIIHLSGISKETRESLSEEVMKKGFEISVNYSNKVTHVVVSSKLTMTSIKALIEGKWVVSKNWIINGMKKDEFKYGFQKFNLFKGKKVFATELFTRDQTGMEIWETLVRFGQIEVEQQPELADICLIGKKEDVQGKHVFTKEEFLKSLPLPKTVLTDGSIPSKCVLTKIPLAI</sequence>
<feature type="coiled-coil region" evidence="1">
    <location>
        <begin position="146"/>
        <end position="193"/>
    </location>
</feature>
<reference evidence="3 4" key="1">
    <citation type="journal article" date="2019" name="PLoS Negl. Trop. Dis.">
        <title>Whole genome sequencing of Entamoeba nuttalli reveals mammalian host-related molecular signatures and a novel octapeptide-repeat surface protein.</title>
        <authorList>
            <person name="Tanaka M."/>
            <person name="Makiuchi T."/>
            <person name="Komiyama T."/>
            <person name="Shiina T."/>
            <person name="Osaki K."/>
            <person name="Tachibana H."/>
        </authorList>
    </citation>
    <scope>NUCLEOTIDE SEQUENCE [LARGE SCALE GENOMIC DNA]</scope>
    <source>
        <strain evidence="3 4">P19-061405</strain>
    </source>
</reference>
<feature type="domain" description="BRCT" evidence="2">
    <location>
        <begin position="251"/>
        <end position="332"/>
    </location>
</feature>
<dbReference type="SMART" id="SM00292">
    <property type="entry name" value="BRCT"/>
    <property type="match status" value="1"/>
</dbReference>
<evidence type="ECO:0000313" key="4">
    <source>
        <dbReference type="Proteomes" id="UP001628156"/>
    </source>
</evidence>
<dbReference type="SUPFAM" id="SSF52113">
    <property type="entry name" value="BRCT domain"/>
    <property type="match status" value="1"/>
</dbReference>